<dbReference type="Proteomes" id="UP000440578">
    <property type="component" value="Unassembled WGS sequence"/>
</dbReference>
<dbReference type="Pfam" id="PF15860">
    <property type="entry name" value="DUF4728"/>
    <property type="match status" value="1"/>
</dbReference>
<feature type="transmembrane region" description="Helical" evidence="1">
    <location>
        <begin position="12"/>
        <end position="35"/>
    </location>
</feature>
<evidence type="ECO:0000256" key="1">
    <source>
        <dbReference type="SAM" id="Phobius"/>
    </source>
</evidence>
<dbReference type="InterPro" id="IPR031720">
    <property type="entry name" value="DUF4728"/>
</dbReference>
<keyword evidence="3" id="KW-1185">Reference proteome</keyword>
<dbReference type="PANTHER" id="PTHR36694:SF11">
    <property type="entry name" value="LP21121P-RELATED"/>
    <property type="match status" value="1"/>
</dbReference>
<dbReference type="EMBL" id="VIIS01000879">
    <property type="protein sequence ID" value="KAF0304053.1"/>
    <property type="molecule type" value="Genomic_DNA"/>
</dbReference>
<accession>A0A6A4WDH3</accession>
<organism evidence="2 3">
    <name type="scientific">Amphibalanus amphitrite</name>
    <name type="common">Striped barnacle</name>
    <name type="synonym">Balanus amphitrite</name>
    <dbReference type="NCBI Taxonomy" id="1232801"/>
    <lineage>
        <taxon>Eukaryota</taxon>
        <taxon>Metazoa</taxon>
        <taxon>Ecdysozoa</taxon>
        <taxon>Arthropoda</taxon>
        <taxon>Crustacea</taxon>
        <taxon>Multicrustacea</taxon>
        <taxon>Cirripedia</taxon>
        <taxon>Thoracica</taxon>
        <taxon>Thoracicalcarea</taxon>
        <taxon>Balanomorpha</taxon>
        <taxon>Balanoidea</taxon>
        <taxon>Balanidae</taxon>
        <taxon>Amphibalaninae</taxon>
        <taxon>Amphibalanus</taxon>
    </lineage>
</organism>
<comment type="caution">
    <text evidence="2">The sequence shown here is derived from an EMBL/GenBank/DDBJ whole genome shotgun (WGS) entry which is preliminary data.</text>
</comment>
<sequence>MLTADLDLKEGSLLVIGALIYFICLVLAIIFNEWIEDRMDGLKEQGYISFDLTGFMSWFVMLILSAVLAFVYIVFTCIMMYGCREERRVFLMPWMLMTTLEIFAMLVGIIMTLVSLGNYQPVYSAVTGILGFIACGIYIYMLLVVVSYYQYLKDTQDGYYPPTEMSKH</sequence>
<reference evidence="2 3" key="1">
    <citation type="submission" date="2019-07" db="EMBL/GenBank/DDBJ databases">
        <title>Draft genome assembly of a fouling barnacle, Amphibalanus amphitrite (Darwin, 1854): The first reference genome for Thecostraca.</title>
        <authorList>
            <person name="Kim W."/>
        </authorList>
    </citation>
    <scope>NUCLEOTIDE SEQUENCE [LARGE SCALE GENOMIC DNA]</scope>
    <source>
        <strain evidence="2">SNU_AA5</strain>
        <tissue evidence="2">Soma without cirri and trophi</tissue>
    </source>
</reference>
<evidence type="ECO:0000313" key="2">
    <source>
        <dbReference type="EMBL" id="KAF0304053.1"/>
    </source>
</evidence>
<keyword evidence="1" id="KW-1133">Transmembrane helix</keyword>
<keyword evidence="1" id="KW-0812">Transmembrane</keyword>
<gene>
    <name evidence="2" type="ORF">FJT64_024051</name>
</gene>
<evidence type="ECO:0000313" key="3">
    <source>
        <dbReference type="Proteomes" id="UP000440578"/>
    </source>
</evidence>
<feature type="transmembrane region" description="Helical" evidence="1">
    <location>
        <begin position="55"/>
        <end position="82"/>
    </location>
</feature>
<protein>
    <recommendedName>
        <fullName evidence="4">MARVEL domain-containing protein</fullName>
    </recommendedName>
</protein>
<dbReference type="PANTHER" id="PTHR36694">
    <property type="entry name" value="PASIFLORA 1, ISOFORM A-RELATED"/>
    <property type="match status" value="1"/>
</dbReference>
<keyword evidence="1" id="KW-0472">Membrane</keyword>
<evidence type="ECO:0008006" key="4">
    <source>
        <dbReference type="Google" id="ProtNLM"/>
    </source>
</evidence>
<feature type="transmembrane region" description="Helical" evidence="1">
    <location>
        <begin position="94"/>
        <end position="116"/>
    </location>
</feature>
<name>A0A6A4WDH3_AMPAM</name>
<proteinExistence type="predicted"/>
<feature type="transmembrane region" description="Helical" evidence="1">
    <location>
        <begin position="122"/>
        <end position="146"/>
    </location>
</feature>
<dbReference type="OrthoDB" id="6347032at2759"/>
<dbReference type="AlphaFoldDB" id="A0A6A4WDH3"/>